<dbReference type="Proteomes" id="UP000001542">
    <property type="component" value="Unassembled WGS sequence"/>
</dbReference>
<keyword evidence="6" id="KW-1185">Reference proteome</keyword>
<dbReference type="InterPro" id="IPR025252">
    <property type="entry name" value="DUF4200"/>
</dbReference>
<reference evidence="5" key="2">
    <citation type="journal article" date="2007" name="Science">
        <title>Draft genome sequence of the sexually transmitted pathogen Trichomonas vaginalis.</title>
        <authorList>
            <person name="Carlton J.M."/>
            <person name="Hirt R.P."/>
            <person name="Silva J.C."/>
            <person name="Delcher A.L."/>
            <person name="Schatz M."/>
            <person name="Zhao Q."/>
            <person name="Wortman J.R."/>
            <person name="Bidwell S.L."/>
            <person name="Alsmark U.C.M."/>
            <person name="Besteiro S."/>
            <person name="Sicheritz-Ponten T."/>
            <person name="Noel C.J."/>
            <person name="Dacks J.B."/>
            <person name="Foster P.G."/>
            <person name="Simillion C."/>
            <person name="Van de Peer Y."/>
            <person name="Miranda-Saavedra D."/>
            <person name="Barton G.J."/>
            <person name="Westrop G.D."/>
            <person name="Mueller S."/>
            <person name="Dessi D."/>
            <person name="Fiori P.L."/>
            <person name="Ren Q."/>
            <person name="Paulsen I."/>
            <person name="Zhang H."/>
            <person name="Bastida-Corcuera F.D."/>
            <person name="Simoes-Barbosa A."/>
            <person name="Brown M.T."/>
            <person name="Hayes R.D."/>
            <person name="Mukherjee M."/>
            <person name="Okumura C.Y."/>
            <person name="Schneider R."/>
            <person name="Smith A.J."/>
            <person name="Vanacova S."/>
            <person name="Villalvazo M."/>
            <person name="Haas B.J."/>
            <person name="Pertea M."/>
            <person name="Feldblyum T.V."/>
            <person name="Utterback T.R."/>
            <person name="Shu C.L."/>
            <person name="Osoegawa K."/>
            <person name="de Jong P.J."/>
            <person name="Hrdy I."/>
            <person name="Horvathova L."/>
            <person name="Zubacova Z."/>
            <person name="Dolezal P."/>
            <person name="Malik S.B."/>
            <person name="Logsdon J.M. Jr."/>
            <person name="Henze K."/>
            <person name="Gupta A."/>
            <person name="Wang C.C."/>
            <person name="Dunne R.L."/>
            <person name="Upcroft J.A."/>
            <person name="Upcroft P."/>
            <person name="White O."/>
            <person name="Salzberg S.L."/>
            <person name="Tang P."/>
            <person name="Chiu C.-H."/>
            <person name="Lee Y.-S."/>
            <person name="Embley T.M."/>
            <person name="Coombs G.H."/>
            <person name="Mottram J.C."/>
            <person name="Tachezy J."/>
            <person name="Fraser-Liggett C.M."/>
            <person name="Johnson P.J."/>
        </authorList>
    </citation>
    <scope>NUCLEOTIDE SEQUENCE [LARGE SCALE GENOMIC DNA]</scope>
    <source>
        <strain evidence="5">G3</strain>
    </source>
</reference>
<dbReference type="InterPro" id="IPR051147">
    <property type="entry name" value="CFAP_domain-containing"/>
</dbReference>
<protein>
    <recommendedName>
        <fullName evidence="4">DUF4200 domain-containing protein</fullName>
    </recommendedName>
</protein>
<keyword evidence="1 2" id="KW-0175">Coiled coil</keyword>
<sequence length="440" mass="52086">MSFSSLSFGERPGNPFRLDDPCNVFGSKEADEIRVKAKREMLQNLTLKERAERMTSPIPTCHNSQTRTRVPSQIGSPTGIKTSHKHESAKRMSEFIQQKREAYLMQLIIDSKNEEIRKIYQTMSTSEKEYDETEATQTDLATKYKLISSQSENMVARQRKNTEYANSHRVELTKKLKHKQHDISAIQSEISKNEELLEQYQLYNDFLNDFKPKDRPIEYYYDDTSKLMDEIDKYEKQNLFLIDQYQNLQNQLDKDNANYAASIRDVSQAVDILESQIDRSNPLIDFQKSEQNLQNQLGTIDSEINRLSNLVRNMYLRLYREDPKLNAMHMLQKVDSDLELMYSQSEDLNRKYYNDKQAQLEKKRRDQQRIEQQKEIQRQAQEKKEAALARANRTVQKRMGKPLMYRTTLKKVVKNDDAKRRRQEAEQRRIDQLLFGEDFD</sequence>
<feature type="region of interest" description="Disordered" evidence="3">
    <location>
        <begin position="57"/>
        <end position="89"/>
    </location>
</feature>
<dbReference type="SMR" id="A2FUE9"/>
<evidence type="ECO:0000256" key="3">
    <source>
        <dbReference type="SAM" id="MobiDB-lite"/>
    </source>
</evidence>
<evidence type="ECO:0000256" key="2">
    <source>
        <dbReference type="SAM" id="Coils"/>
    </source>
</evidence>
<gene>
    <name evidence="5" type="ORF">TVAG_276890</name>
</gene>
<dbReference type="RefSeq" id="XP_001304400.1">
    <property type="nucleotide sequence ID" value="XM_001304399.1"/>
</dbReference>
<organism evidence="5 6">
    <name type="scientific">Trichomonas vaginalis (strain ATCC PRA-98 / G3)</name>
    <dbReference type="NCBI Taxonomy" id="412133"/>
    <lineage>
        <taxon>Eukaryota</taxon>
        <taxon>Metamonada</taxon>
        <taxon>Parabasalia</taxon>
        <taxon>Trichomonadida</taxon>
        <taxon>Trichomonadidae</taxon>
        <taxon>Trichomonas</taxon>
    </lineage>
</organism>
<feature type="compositionally biased region" description="Polar residues" evidence="3">
    <location>
        <begin position="57"/>
        <end position="81"/>
    </location>
</feature>
<dbReference type="OrthoDB" id="10264063at2759"/>
<reference evidence="5" key="1">
    <citation type="submission" date="2006-10" db="EMBL/GenBank/DDBJ databases">
        <authorList>
            <person name="Amadeo P."/>
            <person name="Zhao Q."/>
            <person name="Wortman J."/>
            <person name="Fraser-Liggett C."/>
            <person name="Carlton J."/>
        </authorList>
    </citation>
    <scope>NUCLEOTIDE SEQUENCE</scope>
    <source>
        <strain evidence="5">G3</strain>
    </source>
</reference>
<dbReference type="PANTHER" id="PTHR21683:SF3">
    <property type="entry name" value="CILIA AND FLAGELLA ASSOCIATED PROTEIN 100"/>
    <property type="match status" value="1"/>
</dbReference>
<name>A2FUE9_TRIV3</name>
<accession>A2FUE9</accession>
<evidence type="ECO:0000313" key="6">
    <source>
        <dbReference type="Proteomes" id="UP000001542"/>
    </source>
</evidence>
<evidence type="ECO:0000256" key="1">
    <source>
        <dbReference type="ARBA" id="ARBA00023054"/>
    </source>
</evidence>
<evidence type="ECO:0000259" key="4">
    <source>
        <dbReference type="Pfam" id="PF13863"/>
    </source>
</evidence>
<dbReference type="KEGG" id="tva:4749169"/>
<dbReference type="VEuPathDB" id="TrichDB:TVAGG3_0883840"/>
<dbReference type="OMA" id="EYANSHR"/>
<dbReference type="InParanoid" id="A2FUE9"/>
<feature type="region of interest" description="Disordered" evidence="3">
    <location>
        <begin position="361"/>
        <end position="384"/>
    </location>
</feature>
<dbReference type="VEuPathDB" id="TrichDB:TVAG_276890"/>
<dbReference type="Pfam" id="PF13863">
    <property type="entry name" value="DUF4200"/>
    <property type="match status" value="1"/>
</dbReference>
<dbReference type="AlphaFoldDB" id="A2FUE9"/>
<proteinExistence type="predicted"/>
<feature type="domain" description="DUF4200" evidence="4">
    <location>
        <begin position="95"/>
        <end position="213"/>
    </location>
</feature>
<evidence type="ECO:0000313" key="5">
    <source>
        <dbReference type="EMBL" id="EAX91470.1"/>
    </source>
</evidence>
<dbReference type="EMBL" id="DS114033">
    <property type="protein sequence ID" value="EAX91470.1"/>
    <property type="molecule type" value="Genomic_DNA"/>
</dbReference>
<feature type="coiled-coil region" evidence="2">
    <location>
        <begin position="231"/>
        <end position="265"/>
    </location>
</feature>
<dbReference type="PANTHER" id="PTHR21683">
    <property type="entry name" value="COILED-COIL DOMAIN-CONTAINING PROTEIN 42 LIKE-2-LIKE-RELATED"/>
    <property type="match status" value="1"/>
</dbReference>
<dbReference type="GO" id="GO:0005856">
    <property type="term" value="C:cytoskeleton"/>
    <property type="evidence" value="ECO:0007669"/>
    <property type="project" value="UniProtKB-ARBA"/>
</dbReference>